<dbReference type="Gene3D" id="3.20.20.80">
    <property type="entry name" value="Glycosidases"/>
    <property type="match status" value="1"/>
</dbReference>
<gene>
    <name evidence="4" type="ORF">IAD36_09105</name>
</gene>
<evidence type="ECO:0000256" key="1">
    <source>
        <dbReference type="ARBA" id="ARBA00007806"/>
    </source>
</evidence>
<dbReference type="EMBL" id="DVHH01000219">
    <property type="protein sequence ID" value="HIR55735.1"/>
    <property type="molecule type" value="Genomic_DNA"/>
</dbReference>
<dbReference type="Pfam" id="PF01055">
    <property type="entry name" value="Glyco_hydro_31_2nd"/>
    <property type="match status" value="1"/>
</dbReference>
<name>A0A9D1J029_9FIRM</name>
<evidence type="ECO:0000313" key="5">
    <source>
        <dbReference type="Proteomes" id="UP000824238"/>
    </source>
</evidence>
<keyword evidence="2" id="KW-0326">Glycosidase</keyword>
<sequence length="236" mass="27152">MEYRFGNCRVSVLTERLLRLEYDESRVFEDRPSQFALDRRFPEPCCSVEFRGGRLDLRSDGCHVIIGGGLELETFTDGLSWHSGQKLNCLGGTARTLDNADGAIELEPGIFSREGVGLLSDDSLLFGADGELQPRRPGTRDIYLFLYGRQFERGLRDFYRLSGRPPLLPRFALGNWWSRFWPYTTEEYLELMERFAAEGTPFSVAVLDMDWHLTRVPEGYSGWTGYTWNRELIPEP</sequence>
<dbReference type="InterPro" id="IPR017853">
    <property type="entry name" value="GH"/>
</dbReference>
<dbReference type="GO" id="GO:0005975">
    <property type="term" value="P:carbohydrate metabolic process"/>
    <property type="evidence" value="ECO:0007669"/>
    <property type="project" value="InterPro"/>
</dbReference>
<dbReference type="SUPFAM" id="SSF51445">
    <property type="entry name" value="(Trans)glycosidases"/>
    <property type="match status" value="1"/>
</dbReference>
<dbReference type="AlphaFoldDB" id="A0A9D1J029"/>
<comment type="caution">
    <text evidence="4">The sequence shown here is derived from an EMBL/GenBank/DDBJ whole genome shotgun (WGS) entry which is preliminary data.</text>
</comment>
<reference evidence="4" key="2">
    <citation type="journal article" date="2021" name="PeerJ">
        <title>Extensive microbial diversity within the chicken gut microbiome revealed by metagenomics and culture.</title>
        <authorList>
            <person name="Gilroy R."/>
            <person name="Ravi A."/>
            <person name="Getino M."/>
            <person name="Pursley I."/>
            <person name="Horton D.L."/>
            <person name="Alikhan N.F."/>
            <person name="Baker D."/>
            <person name="Gharbi K."/>
            <person name="Hall N."/>
            <person name="Watson M."/>
            <person name="Adriaenssens E.M."/>
            <person name="Foster-Nyarko E."/>
            <person name="Jarju S."/>
            <person name="Secka A."/>
            <person name="Antonio M."/>
            <person name="Oren A."/>
            <person name="Chaudhuri R.R."/>
            <person name="La Ragione R."/>
            <person name="Hildebrand F."/>
            <person name="Pallen M.J."/>
        </authorList>
    </citation>
    <scope>NUCLEOTIDE SEQUENCE</scope>
    <source>
        <strain evidence="4">ChiGjej3B3-7149</strain>
    </source>
</reference>
<accession>A0A9D1J029</accession>
<dbReference type="GO" id="GO:0004553">
    <property type="term" value="F:hydrolase activity, hydrolyzing O-glycosyl compounds"/>
    <property type="evidence" value="ECO:0007669"/>
    <property type="project" value="InterPro"/>
</dbReference>
<dbReference type="Proteomes" id="UP000824238">
    <property type="component" value="Unassembled WGS sequence"/>
</dbReference>
<dbReference type="InterPro" id="IPR000322">
    <property type="entry name" value="Glyco_hydro_31_TIM"/>
</dbReference>
<comment type="similarity">
    <text evidence="1 2">Belongs to the glycosyl hydrolase 31 family.</text>
</comment>
<evidence type="ECO:0000259" key="3">
    <source>
        <dbReference type="Pfam" id="PF01055"/>
    </source>
</evidence>
<evidence type="ECO:0000313" key="4">
    <source>
        <dbReference type="EMBL" id="HIR55735.1"/>
    </source>
</evidence>
<evidence type="ECO:0000256" key="2">
    <source>
        <dbReference type="RuleBase" id="RU361185"/>
    </source>
</evidence>
<feature type="domain" description="Glycoside hydrolase family 31 TIM barrel" evidence="3">
    <location>
        <begin position="165"/>
        <end position="235"/>
    </location>
</feature>
<protein>
    <recommendedName>
        <fullName evidence="3">Glycoside hydrolase family 31 TIM barrel domain-containing protein</fullName>
    </recommendedName>
</protein>
<proteinExistence type="inferred from homology"/>
<feature type="non-terminal residue" evidence="4">
    <location>
        <position position="236"/>
    </location>
</feature>
<keyword evidence="2" id="KW-0378">Hydrolase</keyword>
<organism evidence="4 5">
    <name type="scientific">Candidatus Scatomorpha intestinigallinarum</name>
    <dbReference type="NCBI Taxonomy" id="2840923"/>
    <lineage>
        <taxon>Bacteria</taxon>
        <taxon>Bacillati</taxon>
        <taxon>Bacillota</taxon>
        <taxon>Clostridia</taxon>
        <taxon>Eubacteriales</taxon>
        <taxon>Candidatus Scatomorpha</taxon>
    </lineage>
</organism>
<reference evidence="4" key="1">
    <citation type="submission" date="2020-10" db="EMBL/GenBank/DDBJ databases">
        <authorList>
            <person name="Gilroy R."/>
        </authorList>
    </citation>
    <scope>NUCLEOTIDE SEQUENCE</scope>
    <source>
        <strain evidence="4">ChiGjej3B3-7149</strain>
    </source>
</reference>